<sequence>MALAQPMPVSIRLDSPFVLTDAGVLALQLSQVAGLVFCMNYRAHYGKHRIDEVLCP</sequence>
<keyword evidence="1" id="KW-1133">Transmembrane helix</keyword>
<evidence type="ECO:0000313" key="11">
    <source>
        <dbReference type="Proteomes" id="UP000433483"/>
    </source>
</evidence>
<dbReference type="Proteomes" id="UP000433483">
    <property type="component" value="Unassembled WGS sequence"/>
</dbReference>
<evidence type="ECO:0000313" key="2">
    <source>
        <dbReference type="EMBL" id="KAE8950128.1"/>
    </source>
</evidence>
<dbReference type="Proteomes" id="UP000429523">
    <property type="component" value="Unassembled WGS sequence"/>
</dbReference>
<organism evidence="5 13">
    <name type="scientific">Phytophthora fragariae</name>
    <dbReference type="NCBI Taxonomy" id="53985"/>
    <lineage>
        <taxon>Eukaryota</taxon>
        <taxon>Sar</taxon>
        <taxon>Stramenopiles</taxon>
        <taxon>Oomycota</taxon>
        <taxon>Peronosporomycetes</taxon>
        <taxon>Peronosporales</taxon>
        <taxon>Peronosporaceae</taxon>
        <taxon>Phytophthora</taxon>
    </lineage>
</organism>
<evidence type="ECO:0000313" key="14">
    <source>
        <dbReference type="Proteomes" id="UP000441208"/>
    </source>
</evidence>
<dbReference type="Proteomes" id="UP000476176">
    <property type="component" value="Unassembled WGS sequence"/>
</dbReference>
<protein>
    <submittedName>
        <fullName evidence="5">Uncharacterized protein</fullName>
    </submittedName>
</protein>
<dbReference type="EMBL" id="QXFZ01000005">
    <property type="protein sequence ID" value="KAE9141353.1"/>
    <property type="molecule type" value="Genomic_DNA"/>
</dbReference>
<dbReference type="EMBL" id="QXFX01000005">
    <property type="protein sequence ID" value="KAE9140243.1"/>
    <property type="molecule type" value="Genomic_DNA"/>
</dbReference>
<evidence type="ECO:0000256" key="1">
    <source>
        <dbReference type="SAM" id="Phobius"/>
    </source>
</evidence>
<proteinExistence type="predicted"/>
<gene>
    <name evidence="8" type="ORF">PF001_g664</name>
    <name evidence="7" type="ORF">PF004_g101</name>
    <name evidence="6" type="ORF">PF005_g723</name>
    <name evidence="5" type="ORF">PF006_g575</name>
    <name evidence="4" type="ORF">PF007_g267</name>
    <name evidence="9" type="ORF">PF008_g12489</name>
    <name evidence="2" type="ORF">PF009_g347</name>
    <name evidence="3" type="ORF">PF010_g262</name>
</gene>
<dbReference type="EMBL" id="QXGB01000015">
    <property type="protein sequence ID" value="KAE9237287.1"/>
    <property type="molecule type" value="Genomic_DNA"/>
</dbReference>
<evidence type="ECO:0000313" key="16">
    <source>
        <dbReference type="Proteomes" id="UP000486351"/>
    </source>
</evidence>
<evidence type="ECO:0000313" key="3">
    <source>
        <dbReference type="EMBL" id="KAE9140243.1"/>
    </source>
</evidence>
<dbReference type="EMBL" id="QXGF01000006">
    <property type="protein sequence ID" value="KAE8950128.1"/>
    <property type="molecule type" value="Genomic_DNA"/>
</dbReference>
<dbReference type="AlphaFoldDB" id="A0A6A3UXX7"/>
<evidence type="ECO:0000313" key="10">
    <source>
        <dbReference type="Proteomes" id="UP000429523"/>
    </source>
</evidence>
<evidence type="ECO:0000313" key="7">
    <source>
        <dbReference type="EMBL" id="KAE9256410.1"/>
    </source>
</evidence>
<dbReference type="Proteomes" id="UP000441208">
    <property type="component" value="Unassembled WGS sequence"/>
</dbReference>
<dbReference type="Proteomes" id="UP000488956">
    <property type="component" value="Unassembled WGS sequence"/>
</dbReference>
<feature type="transmembrane region" description="Helical" evidence="1">
    <location>
        <begin position="17"/>
        <end position="39"/>
    </location>
</feature>
<comment type="caution">
    <text evidence="5">The sequence shown here is derived from an EMBL/GenBank/DDBJ whole genome shotgun (WGS) entry which is preliminary data.</text>
</comment>
<evidence type="ECO:0000313" key="5">
    <source>
        <dbReference type="EMBL" id="KAE9155486.1"/>
    </source>
</evidence>
<evidence type="ECO:0000313" key="6">
    <source>
        <dbReference type="EMBL" id="KAE9237287.1"/>
    </source>
</evidence>
<evidence type="ECO:0000313" key="9">
    <source>
        <dbReference type="EMBL" id="KAE9337528.1"/>
    </source>
</evidence>
<accession>A0A6A3UXX7</accession>
<dbReference type="EMBL" id="QXFY01000703">
    <property type="protein sequence ID" value="KAE9337528.1"/>
    <property type="molecule type" value="Genomic_DNA"/>
</dbReference>
<keyword evidence="1" id="KW-0812">Transmembrane</keyword>
<dbReference type="EMBL" id="QXGE01000013">
    <property type="protein sequence ID" value="KAE9329931.1"/>
    <property type="molecule type" value="Genomic_DNA"/>
</dbReference>
<keyword evidence="11" id="KW-1185">Reference proteome</keyword>
<evidence type="ECO:0000313" key="12">
    <source>
        <dbReference type="Proteomes" id="UP000437068"/>
    </source>
</evidence>
<keyword evidence="1" id="KW-0472">Membrane</keyword>
<dbReference type="Proteomes" id="UP000486351">
    <property type="component" value="Unassembled WGS sequence"/>
</dbReference>
<dbReference type="Proteomes" id="UP000437068">
    <property type="component" value="Unassembled WGS sequence"/>
</dbReference>
<evidence type="ECO:0000313" key="4">
    <source>
        <dbReference type="EMBL" id="KAE9141353.1"/>
    </source>
</evidence>
<dbReference type="Proteomes" id="UP000440732">
    <property type="component" value="Unassembled WGS sequence"/>
</dbReference>
<dbReference type="EMBL" id="QXGC01000002">
    <property type="protein sequence ID" value="KAE9256410.1"/>
    <property type="molecule type" value="Genomic_DNA"/>
</dbReference>
<evidence type="ECO:0000313" key="8">
    <source>
        <dbReference type="EMBL" id="KAE9329931.1"/>
    </source>
</evidence>
<reference evidence="10 11" key="1">
    <citation type="submission" date="2018-08" db="EMBL/GenBank/DDBJ databases">
        <title>Genomic investigation of the strawberry pathogen Phytophthora fragariae indicates pathogenicity is determined by transcriptional variation in three key races.</title>
        <authorList>
            <person name="Adams T.M."/>
            <person name="Armitage A.D."/>
            <person name="Sobczyk M.K."/>
            <person name="Bates H.J."/>
            <person name="Dunwell J.M."/>
            <person name="Nellist C.F."/>
            <person name="Harrison R.J."/>
        </authorList>
    </citation>
    <scope>NUCLEOTIDE SEQUENCE [LARGE SCALE GENOMIC DNA]</scope>
    <source>
        <strain evidence="8 12">A4</strain>
        <strain evidence="7 15">BC-23</strain>
        <strain evidence="6 11">NOV-27</strain>
        <strain evidence="5 13">NOV-5</strain>
        <strain evidence="4 14">NOV-71</strain>
        <strain evidence="9 16">NOV-77</strain>
        <strain evidence="2 10">NOV-9</strain>
        <strain evidence="3 17">ONT-3</strain>
    </source>
</reference>
<evidence type="ECO:0000313" key="13">
    <source>
        <dbReference type="Proteomes" id="UP000440732"/>
    </source>
</evidence>
<evidence type="ECO:0000313" key="15">
    <source>
        <dbReference type="Proteomes" id="UP000476176"/>
    </source>
</evidence>
<name>A0A6A3UXX7_9STRA</name>
<evidence type="ECO:0000313" key="17">
    <source>
        <dbReference type="Proteomes" id="UP000488956"/>
    </source>
</evidence>
<dbReference type="EMBL" id="QXGA01000012">
    <property type="protein sequence ID" value="KAE9155486.1"/>
    <property type="molecule type" value="Genomic_DNA"/>
</dbReference>